<evidence type="ECO:0000256" key="2">
    <source>
        <dbReference type="ARBA" id="ARBA00022801"/>
    </source>
</evidence>
<dbReference type="EMBL" id="GL871364">
    <property type="protein sequence ID" value="EGC30041.1"/>
    <property type="molecule type" value="Genomic_DNA"/>
</dbReference>
<dbReference type="InterPro" id="IPR003736">
    <property type="entry name" value="PAAI_dom"/>
</dbReference>
<dbReference type="InParanoid" id="F1A191"/>
<dbReference type="InterPro" id="IPR029069">
    <property type="entry name" value="HotDog_dom_sf"/>
</dbReference>
<dbReference type="KEGG" id="dpp:DICPUDRAFT_158280"/>
<dbReference type="RefSeq" id="XP_003293428.1">
    <property type="nucleotide sequence ID" value="XM_003293380.1"/>
</dbReference>
<sequence length="159" mass="18058">MNNNIDNSSKNNNTLHTIESIKRYLKKNIENKSYGFNIFKNAQMKKFENGYVEVELIIKKEFTNEKQFAHGGFLAFLLDSFASVCYISTLELSNLNFGVTVNMNVSYISTAKINEKITVISTIEKNTNFLVFANSKIIKEDGSLVAMANVIFKVPKSNY</sequence>
<dbReference type="Pfam" id="PF03061">
    <property type="entry name" value="4HBT"/>
    <property type="match status" value="1"/>
</dbReference>
<keyword evidence="5" id="KW-1185">Reference proteome</keyword>
<dbReference type="PANTHER" id="PTHR21660">
    <property type="entry name" value="THIOESTERASE SUPERFAMILY MEMBER-RELATED"/>
    <property type="match status" value="1"/>
</dbReference>
<accession>F1A191</accession>
<comment type="similarity">
    <text evidence="1">Belongs to the thioesterase PaaI family.</text>
</comment>
<protein>
    <recommendedName>
        <fullName evidence="3">Thioesterase domain-containing protein</fullName>
    </recommendedName>
</protein>
<dbReference type="PANTHER" id="PTHR21660:SF10">
    <property type="entry name" value="THIOESTERASE SUPERFAMILY PROTEIN"/>
    <property type="match status" value="1"/>
</dbReference>
<name>F1A191_DICPU</name>
<dbReference type="NCBIfam" id="TIGR00369">
    <property type="entry name" value="unchar_dom_1"/>
    <property type="match status" value="1"/>
</dbReference>
<dbReference type="CDD" id="cd03443">
    <property type="entry name" value="PaaI_thioesterase"/>
    <property type="match status" value="1"/>
</dbReference>
<dbReference type="GO" id="GO:0047617">
    <property type="term" value="F:fatty acyl-CoA hydrolase activity"/>
    <property type="evidence" value="ECO:0000318"/>
    <property type="project" value="GO_Central"/>
</dbReference>
<organism evidence="4 5">
    <name type="scientific">Dictyostelium purpureum</name>
    <name type="common">Slime mold</name>
    <dbReference type="NCBI Taxonomy" id="5786"/>
    <lineage>
        <taxon>Eukaryota</taxon>
        <taxon>Amoebozoa</taxon>
        <taxon>Evosea</taxon>
        <taxon>Eumycetozoa</taxon>
        <taxon>Dictyostelia</taxon>
        <taxon>Dictyosteliales</taxon>
        <taxon>Dictyosteliaceae</taxon>
        <taxon>Dictyostelium</taxon>
    </lineage>
</organism>
<gene>
    <name evidence="4" type="ORF">DICPUDRAFT_158280</name>
</gene>
<dbReference type="OrthoDB" id="46529at2759"/>
<reference evidence="5" key="1">
    <citation type="journal article" date="2011" name="Genome Biol.">
        <title>Comparative genomics of the social amoebae Dictyostelium discoideum and Dictyostelium purpureum.</title>
        <authorList>
            <consortium name="US DOE Joint Genome Institute (JGI-PGF)"/>
            <person name="Sucgang R."/>
            <person name="Kuo A."/>
            <person name="Tian X."/>
            <person name="Salerno W."/>
            <person name="Parikh A."/>
            <person name="Feasley C.L."/>
            <person name="Dalin E."/>
            <person name="Tu H."/>
            <person name="Huang E."/>
            <person name="Barry K."/>
            <person name="Lindquist E."/>
            <person name="Shapiro H."/>
            <person name="Bruce D."/>
            <person name="Schmutz J."/>
            <person name="Salamov A."/>
            <person name="Fey P."/>
            <person name="Gaudet P."/>
            <person name="Anjard C."/>
            <person name="Babu M.M."/>
            <person name="Basu S."/>
            <person name="Bushmanova Y."/>
            <person name="van der Wel H."/>
            <person name="Katoh-Kurasawa M."/>
            <person name="Dinh C."/>
            <person name="Coutinho P.M."/>
            <person name="Saito T."/>
            <person name="Elias M."/>
            <person name="Schaap P."/>
            <person name="Kay R.R."/>
            <person name="Henrissat B."/>
            <person name="Eichinger L."/>
            <person name="Rivero F."/>
            <person name="Putnam N.H."/>
            <person name="West C.M."/>
            <person name="Loomis W.F."/>
            <person name="Chisholm R.L."/>
            <person name="Shaulsky G."/>
            <person name="Strassmann J.E."/>
            <person name="Queller D.C."/>
            <person name="Kuspa A."/>
            <person name="Grigoriev I.V."/>
        </authorList>
    </citation>
    <scope>NUCLEOTIDE SEQUENCE [LARGE SCALE GENOMIC DNA]</scope>
    <source>
        <strain evidence="5">QSDP1</strain>
    </source>
</reference>
<dbReference type="VEuPathDB" id="AmoebaDB:DICPUDRAFT_158280"/>
<proteinExistence type="inferred from homology"/>
<evidence type="ECO:0000313" key="5">
    <source>
        <dbReference type="Proteomes" id="UP000001064"/>
    </source>
</evidence>
<dbReference type="AlphaFoldDB" id="F1A191"/>
<dbReference type="FunFam" id="3.10.129.10:FF:000088">
    <property type="entry name" value="Putative esterase F42H10.6"/>
    <property type="match status" value="1"/>
</dbReference>
<dbReference type="Proteomes" id="UP000001064">
    <property type="component" value="Unassembled WGS sequence"/>
</dbReference>
<dbReference type="Gene3D" id="3.10.129.10">
    <property type="entry name" value="Hotdog Thioesterase"/>
    <property type="match status" value="1"/>
</dbReference>
<evidence type="ECO:0000313" key="4">
    <source>
        <dbReference type="EMBL" id="EGC30041.1"/>
    </source>
</evidence>
<dbReference type="SUPFAM" id="SSF54637">
    <property type="entry name" value="Thioesterase/thiol ester dehydrase-isomerase"/>
    <property type="match status" value="1"/>
</dbReference>
<evidence type="ECO:0000259" key="3">
    <source>
        <dbReference type="Pfam" id="PF03061"/>
    </source>
</evidence>
<dbReference type="GeneID" id="10511274"/>
<dbReference type="STRING" id="5786.F1A191"/>
<dbReference type="InterPro" id="IPR006683">
    <property type="entry name" value="Thioestr_dom"/>
</dbReference>
<evidence type="ECO:0000256" key="1">
    <source>
        <dbReference type="ARBA" id="ARBA00008324"/>
    </source>
</evidence>
<dbReference type="InterPro" id="IPR039298">
    <property type="entry name" value="ACOT13"/>
</dbReference>
<keyword evidence="2" id="KW-0378">Hydrolase</keyword>
<feature type="domain" description="Thioesterase" evidence="3">
    <location>
        <begin position="68"/>
        <end position="145"/>
    </location>
</feature>